<dbReference type="EMBL" id="LUCH01001437">
    <property type="protein sequence ID" value="KAF5403072.1"/>
    <property type="molecule type" value="Genomic_DNA"/>
</dbReference>
<gene>
    <name evidence="1" type="ORF">PHET_03633</name>
</gene>
<comment type="caution">
    <text evidence="1">The sequence shown here is derived from an EMBL/GenBank/DDBJ whole genome shotgun (WGS) entry which is preliminary data.</text>
</comment>
<keyword evidence="2" id="KW-1185">Reference proteome</keyword>
<dbReference type="Proteomes" id="UP000748531">
    <property type="component" value="Unassembled WGS sequence"/>
</dbReference>
<dbReference type="OrthoDB" id="10057092at2759"/>
<evidence type="ECO:0000313" key="1">
    <source>
        <dbReference type="EMBL" id="KAF5403072.1"/>
    </source>
</evidence>
<organism evidence="1 2">
    <name type="scientific">Paragonimus heterotremus</name>
    <dbReference type="NCBI Taxonomy" id="100268"/>
    <lineage>
        <taxon>Eukaryota</taxon>
        <taxon>Metazoa</taxon>
        <taxon>Spiralia</taxon>
        <taxon>Lophotrochozoa</taxon>
        <taxon>Platyhelminthes</taxon>
        <taxon>Trematoda</taxon>
        <taxon>Digenea</taxon>
        <taxon>Plagiorchiida</taxon>
        <taxon>Troglotremata</taxon>
        <taxon>Troglotrematidae</taxon>
        <taxon>Paragonimus</taxon>
    </lineage>
</organism>
<reference evidence="1" key="1">
    <citation type="submission" date="2019-05" db="EMBL/GenBank/DDBJ databases">
        <title>Annotation for the trematode Paragonimus heterotremus.</title>
        <authorList>
            <person name="Choi Y.-J."/>
        </authorList>
    </citation>
    <scope>NUCLEOTIDE SEQUENCE</scope>
    <source>
        <strain evidence="1">LC</strain>
    </source>
</reference>
<evidence type="ECO:0000313" key="2">
    <source>
        <dbReference type="Proteomes" id="UP000748531"/>
    </source>
</evidence>
<protein>
    <submittedName>
        <fullName evidence="1">Uncharacterized protein</fullName>
    </submittedName>
</protein>
<proteinExistence type="predicted"/>
<name>A0A8J4X199_9TREM</name>
<sequence>MTGYAQCIRRFTIDDSVLARDFRGQNKWTPAVISKRTGKVIYEVTVGEKSGEDISTSYGGTMAYFRSNQTHHHYIGTFKLEKKTGVPLSIIRETTPGFFPLIPNEQRNP</sequence>
<dbReference type="AlphaFoldDB" id="A0A8J4X199"/>
<accession>A0A8J4X199</accession>